<evidence type="ECO:0000313" key="2">
    <source>
        <dbReference type="Proteomes" id="UP001244341"/>
    </source>
</evidence>
<accession>A0ABY8UUR0</accession>
<organism evidence="1 2">
    <name type="scientific">Tetradesmus obliquus</name>
    <name type="common">Green alga</name>
    <name type="synonym">Acutodesmus obliquus</name>
    <dbReference type="NCBI Taxonomy" id="3088"/>
    <lineage>
        <taxon>Eukaryota</taxon>
        <taxon>Viridiplantae</taxon>
        <taxon>Chlorophyta</taxon>
        <taxon>core chlorophytes</taxon>
        <taxon>Chlorophyceae</taxon>
        <taxon>CS clade</taxon>
        <taxon>Sphaeropleales</taxon>
        <taxon>Scenedesmaceae</taxon>
        <taxon>Tetradesmus</taxon>
    </lineage>
</organism>
<dbReference type="EMBL" id="CP126223">
    <property type="protein sequence ID" value="WIA23283.1"/>
    <property type="molecule type" value="Genomic_DNA"/>
</dbReference>
<name>A0ABY8UUR0_TETOB</name>
<keyword evidence="2" id="KW-1185">Reference proteome</keyword>
<protein>
    <submittedName>
        <fullName evidence="1">Uncharacterized protein</fullName>
    </submittedName>
</protein>
<reference evidence="1 2" key="1">
    <citation type="submission" date="2023-05" db="EMBL/GenBank/DDBJ databases">
        <title>A 100% complete, gapless, phased diploid assembly of the Scenedesmus obliquus UTEX 3031 genome.</title>
        <authorList>
            <person name="Biondi T.C."/>
            <person name="Hanschen E.R."/>
            <person name="Kwon T."/>
            <person name="Eng W."/>
            <person name="Kruse C.P.S."/>
            <person name="Koehler S.I."/>
            <person name="Kunde Y."/>
            <person name="Gleasner C.D."/>
            <person name="You Mak K.T."/>
            <person name="Polle J."/>
            <person name="Hovde B.T."/>
            <person name="Starkenburg S.R."/>
        </authorList>
    </citation>
    <scope>NUCLEOTIDE SEQUENCE [LARGE SCALE GENOMIC DNA]</scope>
    <source>
        <strain evidence="1 2">DOE0152z</strain>
    </source>
</reference>
<gene>
    <name evidence="1" type="ORF">OEZ85_000053</name>
</gene>
<evidence type="ECO:0000313" key="1">
    <source>
        <dbReference type="EMBL" id="WIA23283.1"/>
    </source>
</evidence>
<dbReference type="Proteomes" id="UP001244341">
    <property type="component" value="Chromosome 16b"/>
</dbReference>
<proteinExistence type="predicted"/>
<sequence>MGPNNPNANSHTIRTYNGQNVEGCMIAGTSTCPAGYPIPLQSPSGGLAGCQKIGQNLTSCTPGQIPLYNAAGALQSCQAAATPCPAAFPDNGAGAPLHFAVTYRQLDMTCRQLDMVRHDGTCGITQCPAGYSLPTFGAFTTAPNNLTITNCFKDGSVASCSFINVVSGAVQSGAQGTYPTPILNSNNATIGCLQSNVPSCPSSAPFPLISYTPSGTSSRGTILSCSVALTSCNSTLIPAMTQGTLSACISFTANPAGGTTQFKCPSDYPVVVTNIDNPANVDAVSEILMCMSASSTCLASAPTSSPFTVTTSNTPSPQAFCVPVTGLTSCASYPASAYQSGVPIYAPNGVSLIGCTDVKTCPAPFFPVFFLDSSQPPNTVRCQASVAGSCPSAYPLPIIGANGALAGCSALSTNCTTGVIVAENATTSETVTCLAPGTTSCPAGTYSFPIYSGTRDANTGGATLVRCIRDPAAPDCNGAALSTYNIEVYGPTGTNVIGCVQASSAGTSYCPFGQPVAHMSQGSGTPTPFTLYQCRPAGSSCGAADSGLNFTIPIRNVPQINNAIVGCLASTATTCPGADGTVQIPNAGSAPLFAPFFVLGSGTPSLVECRQVASPPALPGPGTTCTQFLGPSTIYTIATTNAAATLASLSGCPAADLLPVNGTFNYPIATATAFPDAIVPANAIAVGDASTAARYAKSGLALCLSRWYRCSAAVLGLIAQRKVHDCKSNCRALLPLCSYAVLRFHCVP</sequence>